<dbReference type="SUPFAM" id="SSF48452">
    <property type="entry name" value="TPR-like"/>
    <property type="match status" value="1"/>
</dbReference>
<feature type="compositionally biased region" description="Polar residues" evidence="1">
    <location>
        <begin position="181"/>
        <end position="197"/>
    </location>
</feature>
<dbReference type="Pfam" id="PF14559">
    <property type="entry name" value="TPR_19"/>
    <property type="match status" value="1"/>
</dbReference>
<dbReference type="InterPro" id="IPR011990">
    <property type="entry name" value="TPR-like_helical_dom_sf"/>
</dbReference>
<feature type="compositionally biased region" description="Basic and acidic residues" evidence="1">
    <location>
        <begin position="118"/>
        <end position="129"/>
    </location>
</feature>
<dbReference type="RefSeq" id="WP_382409184.1">
    <property type="nucleotide sequence ID" value="NZ_JBHSGU010000005.1"/>
</dbReference>
<evidence type="ECO:0000256" key="1">
    <source>
        <dbReference type="SAM" id="MobiDB-lite"/>
    </source>
</evidence>
<dbReference type="EMBL" id="JBHSGU010000005">
    <property type="protein sequence ID" value="MFC4701073.1"/>
    <property type="molecule type" value="Genomic_DNA"/>
</dbReference>
<feature type="compositionally biased region" description="Low complexity" evidence="1">
    <location>
        <begin position="69"/>
        <end position="108"/>
    </location>
</feature>
<sequence>MSVVNKMLQDLETRKTRAGQGADYIPQEKQGLKPWMLLASVCVISTAILLSQYDWKTPSNGDATEARVSASSPSAPDSSLPLASTPASAPASSAPASSVAGASMASHAQELPPADAVDAVKAETTRTEQSKTSLANTSQSSTSTPNIIASNTIAPSNKSPQNAASENSKANSLAKQDEASAKSSFSVAPSNGSQGRISSLREQARIALNNNDAPSAIQSLTNLIESYPEDVRARKQLASLLFSSARYEQARQLLQAGLRVTPADNAMRIMLARVAFKTGDFEDAHAALAGHPYPALANIELISFRAALAERLSQYEFAYQDYKLLVSREPNNAKWWLGLGVSQDKLNRGEQALASYQRVKGLNQLPAQVGEFVEQRIAILARQS</sequence>
<name>A0ABV9M054_9ALTE</name>
<proteinExistence type="predicted"/>
<evidence type="ECO:0000313" key="3">
    <source>
        <dbReference type="Proteomes" id="UP001595897"/>
    </source>
</evidence>
<organism evidence="2 3">
    <name type="scientific">Glaciecola siphonariae</name>
    <dbReference type="NCBI Taxonomy" id="521012"/>
    <lineage>
        <taxon>Bacteria</taxon>
        <taxon>Pseudomonadati</taxon>
        <taxon>Pseudomonadota</taxon>
        <taxon>Gammaproteobacteria</taxon>
        <taxon>Alteromonadales</taxon>
        <taxon>Alteromonadaceae</taxon>
        <taxon>Glaciecola</taxon>
    </lineage>
</organism>
<comment type="caution">
    <text evidence="2">The sequence shown here is derived from an EMBL/GenBank/DDBJ whole genome shotgun (WGS) entry which is preliminary data.</text>
</comment>
<dbReference type="SMART" id="SM00028">
    <property type="entry name" value="TPR"/>
    <property type="match status" value="4"/>
</dbReference>
<dbReference type="Gene3D" id="1.25.40.10">
    <property type="entry name" value="Tetratricopeptide repeat domain"/>
    <property type="match status" value="2"/>
</dbReference>
<feature type="region of interest" description="Disordered" evidence="1">
    <location>
        <begin position="60"/>
        <end position="197"/>
    </location>
</feature>
<evidence type="ECO:0000313" key="2">
    <source>
        <dbReference type="EMBL" id="MFC4701073.1"/>
    </source>
</evidence>
<accession>A0ABV9M054</accession>
<dbReference type="InterPro" id="IPR019734">
    <property type="entry name" value="TPR_rpt"/>
</dbReference>
<gene>
    <name evidence="2" type="ORF">ACFO4O_12945</name>
</gene>
<feature type="compositionally biased region" description="Polar residues" evidence="1">
    <location>
        <begin position="130"/>
        <end position="174"/>
    </location>
</feature>
<keyword evidence="3" id="KW-1185">Reference proteome</keyword>
<protein>
    <submittedName>
        <fullName evidence="2">DUF6584 family protein</fullName>
    </submittedName>
</protein>
<dbReference type="Proteomes" id="UP001595897">
    <property type="component" value="Unassembled WGS sequence"/>
</dbReference>
<reference evidence="3" key="1">
    <citation type="journal article" date="2019" name="Int. J. Syst. Evol. Microbiol.">
        <title>The Global Catalogue of Microorganisms (GCM) 10K type strain sequencing project: providing services to taxonomists for standard genome sequencing and annotation.</title>
        <authorList>
            <consortium name="The Broad Institute Genomics Platform"/>
            <consortium name="The Broad Institute Genome Sequencing Center for Infectious Disease"/>
            <person name="Wu L."/>
            <person name="Ma J."/>
        </authorList>
    </citation>
    <scope>NUCLEOTIDE SEQUENCE [LARGE SCALE GENOMIC DNA]</scope>
    <source>
        <strain evidence="3">KACC 12507</strain>
    </source>
</reference>